<reference evidence="1 2" key="1">
    <citation type="submission" date="2019-02" db="EMBL/GenBank/DDBJ databases">
        <authorList>
            <consortium name="Pathogen Informatics"/>
        </authorList>
    </citation>
    <scope>NUCLEOTIDE SEQUENCE [LARGE SCALE GENOMIC DNA]</scope>
    <source>
        <strain evidence="1 2">3012STDY6944375</strain>
    </source>
</reference>
<evidence type="ECO:0008006" key="3">
    <source>
        <dbReference type="Google" id="ProtNLM"/>
    </source>
</evidence>
<dbReference type="Pfam" id="PF13707">
    <property type="entry name" value="RloB"/>
    <property type="match status" value="1"/>
</dbReference>
<protein>
    <recommendedName>
        <fullName evidence="3">RloB-like protein</fullName>
    </recommendedName>
</protein>
<dbReference type="RefSeq" id="WP_130913867.1">
    <property type="nucleotide sequence ID" value="NZ_LR215974.1"/>
</dbReference>
<evidence type="ECO:0000313" key="1">
    <source>
        <dbReference type="EMBL" id="VFB03189.1"/>
    </source>
</evidence>
<dbReference type="EMBL" id="LR215974">
    <property type="protein sequence ID" value="VFB03189.1"/>
    <property type="molecule type" value="Genomic_DNA"/>
</dbReference>
<proteinExistence type="predicted"/>
<sequence length="211" mass="25338">MRNKKSFFDKGKKTFAIVGDGDCEKWYFQMLKENEKLTINILPQLLKKASLRKQYEYVKDLADTYDKVFWIVDYDVIDRESRECKKGDIKRNEEFARYYKELSSIKNVEILVVNTCFEYWLLLHFKYSKKNYKDCDETGKDLKKEFPTYEKTEKFYKKSNADIYSFLRSKLPIAIKNAEKLGTFDISNPNYPVCEIHRLFNENGTFNSEWK</sequence>
<organism evidence="1 2">
    <name type="scientific">Chryseobacterium taihuense</name>
    <dbReference type="NCBI Taxonomy" id="1141221"/>
    <lineage>
        <taxon>Bacteria</taxon>
        <taxon>Pseudomonadati</taxon>
        <taxon>Bacteroidota</taxon>
        <taxon>Flavobacteriia</taxon>
        <taxon>Flavobacteriales</taxon>
        <taxon>Weeksellaceae</taxon>
        <taxon>Chryseobacterium group</taxon>
        <taxon>Chryseobacterium</taxon>
    </lineage>
</organism>
<dbReference type="Proteomes" id="UP000290013">
    <property type="component" value="Chromosome"/>
</dbReference>
<name>A0A4U8WLR0_9FLAO</name>
<dbReference type="KEGG" id="ctai:NCTC12078_01183"/>
<gene>
    <name evidence="1" type="ORF">NCTC12078_01183</name>
</gene>
<evidence type="ECO:0000313" key="2">
    <source>
        <dbReference type="Proteomes" id="UP000290013"/>
    </source>
</evidence>
<dbReference type="InterPro" id="IPR025591">
    <property type="entry name" value="RloB"/>
</dbReference>
<accession>A0A4U8WLR0</accession>
<dbReference type="AlphaFoldDB" id="A0A4U8WLR0"/>